<dbReference type="AlphaFoldDB" id="A0A553HQD4"/>
<feature type="region of interest" description="Disordered" evidence="1">
    <location>
        <begin position="181"/>
        <end position="200"/>
    </location>
</feature>
<organism evidence="2 3">
    <name type="scientific">Xylaria flabelliformis</name>
    <dbReference type="NCBI Taxonomy" id="2512241"/>
    <lineage>
        <taxon>Eukaryota</taxon>
        <taxon>Fungi</taxon>
        <taxon>Dikarya</taxon>
        <taxon>Ascomycota</taxon>
        <taxon>Pezizomycotina</taxon>
        <taxon>Sordariomycetes</taxon>
        <taxon>Xylariomycetidae</taxon>
        <taxon>Xylariales</taxon>
        <taxon>Xylariaceae</taxon>
        <taxon>Xylaria</taxon>
    </lineage>
</organism>
<feature type="compositionally biased region" description="Polar residues" evidence="1">
    <location>
        <begin position="96"/>
        <end position="115"/>
    </location>
</feature>
<dbReference type="EMBL" id="VFLP01000058">
    <property type="protein sequence ID" value="TRX90172.1"/>
    <property type="molecule type" value="Genomic_DNA"/>
</dbReference>
<dbReference type="PANTHER" id="PTHR38166">
    <property type="entry name" value="C2H2-TYPE DOMAIN-CONTAINING PROTEIN-RELATED"/>
    <property type="match status" value="1"/>
</dbReference>
<feature type="region of interest" description="Disordered" evidence="1">
    <location>
        <begin position="89"/>
        <end position="115"/>
    </location>
</feature>
<name>A0A553HQD4_9PEZI</name>
<dbReference type="PANTHER" id="PTHR38166:SF1">
    <property type="entry name" value="C2H2-TYPE DOMAIN-CONTAINING PROTEIN"/>
    <property type="match status" value="1"/>
</dbReference>
<keyword evidence="3" id="KW-1185">Reference proteome</keyword>
<sequence length="561" mass="61221">MNQTKRVSPGHNDTITHRVKRSKHLQVWYCYECGLGPFNTAIDAGCANCGNRRCDFSSEGWVPVVEKTVHDISPPQNQEPSCRAALPMAAGHVPHGSSSGRAATPSDNARSEMSSLGLTSLSSVPYPLQHARILSTRDVTSATTQSETPSQQSDIFPSVPWHVGGRENEFVQVHQGAIHDLLPSSGATSEDDTRSRLSNNSSRLVSDMDIDYSIHPTSGYIVGTLQSIQSHQVEHVAVDVNASAPNAEGQSVQGCVMPVFPGEITSDASLSAWSTSLNDVSTQIPANLESQIHSIGWGFGDDYTLPLQPQLPLTDFQSLETPPSSIKSLHILKPPKTGSVTTKGASKNYECCDPGGIQRLACLFYKYDPRLHMGCMSKSFTNIGHLRQHLDKSHKLGPNHCTSCWKVFDTAEQLTNHTTTTQCIPIGGLPVDDLPSFPKIRLPPDKKWYWGWKKLFGEAAAPPQCPFFHPLEDLEAQLRTGRPKSSLPEEENGRSSYMNRTEEASLSISLGWHRIDDENLLNITGIAELLPDVSTSSSYPSTNMSPSTQSGDIDLDLDLQG</sequence>
<dbReference type="Proteomes" id="UP000319160">
    <property type="component" value="Unassembled WGS sequence"/>
</dbReference>
<feature type="compositionally biased region" description="Low complexity" evidence="1">
    <location>
        <begin position="534"/>
        <end position="548"/>
    </location>
</feature>
<comment type="caution">
    <text evidence="2">The sequence shown here is derived from an EMBL/GenBank/DDBJ whole genome shotgun (WGS) entry which is preliminary data.</text>
</comment>
<evidence type="ECO:0000256" key="1">
    <source>
        <dbReference type="SAM" id="MobiDB-lite"/>
    </source>
</evidence>
<feature type="compositionally biased region" description="Polar residues" evidence="1">
    <location>
        <begin position="137"/>
        <end position="155"/>
    </location>
</feature>
<gene>
    <name evidence="2" type="ORF">FHL15_008900</name>
</gene>
<evidence type="ECO:0000313" key="3">
    <source>
        <dbReference type="Proteomes" id="UP000319160"/>
    </source>
</evidence>
<feature type="region of interest" description="Disordered" evidence="1">
    <location>
        <begin position="534"/>
        <end position="561"/>
    </location>
</feature>
<reference evidence="3" key="1">
    <citation type="submission" date="2019-06" db="EMBL/GenBank/DDBJ databases">
        <title>Draft genome sequence of the griseofulvin-producing fungus Xylaria cubensis strain G536.</title>
        <authorList>
            <person name="Mead M.E."/>
            <person name="Raja H.A."/>
            <person name="Steenwyk J.L."/>
            <person name="Knowles S.L."/>
            <person name="Oberlies N.H."/>
            <person name="Rokas A."/>
        </authorList>
    </citation>
    <scope>NUCLEOTIDE SEQUENCE [LARGE SCALE GENOMIC DNA]</scope>
    <source>
        <strain evidence="3">G536</strain>
    </source>
</reference>
<protein>
    <recommendedName>
        <fullName evidence="4">C2H2-type domain-containing protein</fullName>
    </recommendedName>
</protein>
<feature type="region of interest" description="Disordered" evidence="1">
    <location>
        <begin position="480"/>
        <end position="500"/>
    </location>
</feature>
<proteinExistence type="predicted"/>
<feature type="region of interest" description="Disordered" evidence="1">
    <location>
        <begin position="137"/>
        <end position="156"/>
    </location>
</feature>
<evidence type="ECO:0008006" key="4">
    <source>
        <dbReference type="Google" id="ProtNLM"/>
    </source>
</evidence>
<dbReference type="OrthoDB" id="4772970at2759"/>
<accession>A0A553HQD4</accession>
<evidence type="ECO:0000313" key="2">
    <source>
        <dbReference type="EMBL" id="TRX90172.1"/>
    </source>
</evidence>